<dbReference type="Proteomes" id="UP000887577">
    <property type="component" value="Unplaced"/>
</dbReference>
<reference evidence="3" key="1">
    <citation type="submission" date="2022-11" db="UniProtKB">
        <authorList>
            <consortium name="WormBaseParasite"/>
        </authorList>
    </citation>
    <scope>IDENTIFICATION</scope>
</reference>
<keyword evidence="2" id="KW-1185">Reference proteome</keyword>
<dbReference type="WBParaSite" id="PSU_v2.g4699.t1">
    <property type="protein sequence ID" value="PSU_v2.g4699.t1"/>
    <property type="gene ID" value="PSU_v2.g4699"/>
</dbReference>
<sequence length="120" mass="13433">MIIKVKILQAVQAKFMENPVADNNLIRENVEVKPDNKLTGKTENACFESGRFSLKIPEILDSKKFDAEAKNETATEGENASRKSDKGKLGAEIGKEKYAEDNGKEIIRKFMDIREQTGSI</sequence>
<proteinExistence type="predicted"/>
<evidence type="ECO:0000256" key="1">
    <source>
        <dbReference type="SAM" id="MobiDB-lite"/>
    </source>
</evidence>
<name>A0A914YYI1_9BILA</name>
<feature type="region of interest" description="Disordered" evidence="1">
    <location>
        <begin position="68"/>
        <end position="94"/>
    </location>
</feature>
<evidence type="ECO:0000313" key="3">
    <source>
        <dbReference type="WBParaSite" id="PSU_v2.g4699.t1"/>
    </source>
</evidence>
<accession>A0A914YYI1</accession>
<evidence type="ECO:0000313" key="2">
    <source>
        <dbReference type="Proteomes" id="UP000887577"/>
    </source>
</evidence>
<protein>
    <submittedName>
        <fullName evidence="3">Uncharacterized protein</fullName>
    </submittedName>
</protein>
<organism evidence="2 3">
    <name type="scientific">Panagrolaimus superbus</name>
    <dbReference type="NCBI Taxonomy" id="310955"/>
    <lineage>
        <taxon>Eukaryota</taxon>
        <taxon>Metazoa</taxon>
        <taxon>Ecdysozoa</taxon>
        <taxon>Nematoda</taxon>
        <taxon>Chromadorea</taxon>
        <taxon>Rhabditida</taxon>
        <taxon>Tylenchina</taxon>
        <taxon>Panagrolaimomorpha</taxon>
        <taxon>Panagrolaimoidea</taxon>
        <taxon>Panagrolaimidae</taxon>
        <taxon>Panagrolaimus</taxon>
    </lineage>
</organism>
<dbReference type="AlphaFoldDB" id="A0A914YYI1"/>